<dbReference type="SUPFAM" id="SSF52794">
    <property type="entry name" value="PTS system IIB component-like"/>
    <property type="match status" value="1"/>
</dbReference>
<dbReference type="GO" id="GO:0009401">
    <property type="term" value="P:phosphoenolpyruvate-dependent sugar phosphotransferase system"/>
    <property type="evidence" value="ECO:0007669"/>
    <property type="project" value="InterPro"/>
</dbReference>
<name>F4LVV8_TEPAE</name>
<dbReference type="InterPro" id="IPR003501">
    <property type="entry name" value="PTS_EIIB_2/3"/>
</dbReference>
<dbReference type="Pfam" id="PF02302">
    <property type="entry name" value="PTS_IIB"/>
    <property type="match status" value="1"/>
</dbReference>
<protein>
    <submittedName>
        <fullName evidence="3">Phosphotransferase system lactose/cellobiose-specific IIB subunit</fullName>
    </submittedName>
</protein>
<dbReference type="STRING" id="1209989.TepRe1_0617"/>
<dbReference type="KEGG" id="tae:TepiRe1_0673"/>
<dbReference type="HOGENOM" id="CLU_159248_3_3_9"/>
<dbReference type="OrthoDB" id="6505030at2"/>
<dbReference type="CDD" id="cd05566">
    <property type="entry name" value="PTS_IIB_galactitol"/>
    <property type="match status" value="1"/>
</dbReference>
<dbReference type="EMBL" id="HF563609">
    <property type="protein sequence ID" value="CDI40446.1"/>
    <property type="molecule type" value="Genomic_DNA"/>
</dbReference>
<dbReference type="InterPro" id="IPR013011">
    <property type="entry name" value="PTS_EIIB_2"/>
</dbReference>
<dbReference type="RefSeq" id="WP_013777728.1">
    <property type="nucleotide sequence ID" value="NC_015519.1"/>
</dbReference>
<organism evidence="3 4">
    <name type="scientific">Tepidanaerobacter acetatoxydans (strain DSM 21804 / JCM 16047 / Re1)</name>
    <dbReference type="NCBI Taxonomy" id="1209989"/>
    <lineage>
        <taxon>Bacteria</taxon>
        <taxon>Bacillati</taxon>
        <taxon>Bacillota</taxon>
        <taxon>Clostridia</taxon>
        <taxon>Thermosediminibacterales</taxon>
        <taxon>Tepidanaerobacteraceae</taxon>
        <taxon>Tepidanaerobacter</taxon>
    </lineage>
</organism>
<dbReference type="GO" id="GO:0008982">
    <property type="term" value="F:protein-N(PI)-phosphohistidine-sugar phosphotransferase activity"/>
    <property type="evidence" value="ECO:0007669"/>
    <property type="project" value="InterPro"/>
</dbReference>
<dbReference type="Proteomes" id="UP000010802">
    <property type="component" value="Chromosome"/>
</dbReference>
<proteinExistence type="predicted"/>
<evidence type="ECO:0000313" key="3">
    <source>
        <dbReference type="EMBL" id="CDI40446.1"/>
    </source>
</evidence>
<sequence>MRSNGKRVVLVACGTGIATSTVVAERVKKIIEENAINADVVQCKMSEVASRENEADLLVTTSILPKTYKIPVVNAMGYLTGMGVEKLDQQILDYLTLKNSEVKKSNG</sequence>
<dbReference type="AlphaFoldDB" id="F4LVV8"/>
<dbReference type="InterPro" id="IPR036095">
    <property type="entry name" value="PTS_EIIB-like_sf"/>
</dbReference>
<dbReference type="PROSITE" id="PS51099">
    <property type="entry name" value="PTS_EIIB_TYPE_2"/>
    <property type="match status" value="1"/>
</dbReference>
<feature type="domain" description="PTS EIIB type-2" evidence="2">
    <location>
        <begin position="7"/>
        <end position="99"/>
    </location>
</feature>
<gene>
    <name evidence="3" type="ordered locus">TEPIRE1_0673</name>
</gene>
<reference evidence="4" key="1">
    <citation type="journal article" date="2013" name="Genome Announc.">
        <title>First genome sequence of a syntrophic acetate-oxidizing bacterium, Tepidanaerobacter acetatoxydans strain Re1.</title>
        <authorList>
            <person name="Manzoor S."/>
            <person name="Bongcam-Rudloff E."/>
            <person name="Schnurer A."/>
            <person name="Muller B."/>
        </authorList>
    </citation>
    <scope>NUCLEOTIDE SEQUENCE [LARGE SCALE GENOMIC DNA]</scope>
    <source>
        <strain evidence="4">Re1</strain>
    </source>
</reference>
<accession>F4LVV8</accession>
<keyword evidence="4" id="KW-1185">Reference proteome</keyword>
<dbReference type="eggNOG" id="COG3414">
    <property type="taxonomic scope" value="Bacteria"/>
</dbReference>
<dbReference type="Gene3D" id="3.40.50.2300">
    <property type="match status" value="1"/>
</dbReference>
<evidence type="ECO:0000256" key="1">
    <source>
        <dbReference type="ARBA" id="ARBA00022679"/>
    </source>
</evidence>
<dbReference type="KEGG" id="tep:TepRe1_0617"/>
<evidence type="ECO:0000313" key="4">
    <source>
        <dbReference type="Proteomes" id="UP000010802"/>
    </source>
</evidence>
<keyword evidence="1 3" id="KW-0808">Transferase</keyword>
<evidence type="ECO:0000259" key="2">
    <source>
        <dbReference type="PROSITE" id="PS51099"/>
    </source>
</evidence>